<feature type="region of interest" description="Disordered" evidence="1">
    <location>
        <begin position="84"/>
        <end position="192"/>
    </location>
</feature>
<accession>A0A081AZD0</accession>
<name>A0A081AZD0_PHYNI</name>
<evidence type="ECO:0000256" key="1">
    <source>
        <dbReference type="SAM" id="MobiDB-lite"/>
    </source>
</evidence>
<evidence type="ECO:0000313" key="3">
    <source>
        <dbReference type="Proteomes" id="UP000028582"/>
    </source>
</evidence>
<gene>
    <name evidence="2" type="ORF">F444_01835</name>
</gene>
<dbReference type="AlphaFoldDB" id="A0A081AZD0"/>
<organism evidence="2 3">
    <name type="scientific">Phytophthora nicotianae P1976</name>
    <dbReference type="NCBI Taxonomy" id="1317066"/>
    <lineage>
        <taxon>Eukaryota</taxon>
        <taxon>Sar</taxon>
        <taxon>Stramenopiles</taxon>
        <taxon>Oomycota</taxon>
        <taxon>Peronosporomycetes</taxon>
        <taxon>Peronosporales</taxon>
        <taxon>Peronosporaceae</taxon>
        <taxon>Phytophthora</taxon>
    </lineage>
</organism>
<comment type="caution">
    <text evidence="2">The sequence shown here is derived from an EMBL/GenBank/DDBJ whole genome shotgun (WGS) entry which is preliminary data.</text>
</comment>
<protein>
    <submittedName>
        <fullName evidence="2">Uncharacterized protein</fullName>
    </submittedName>
</protein>
<dbReference type="Proteomes" id="UP000028582">
    <property type="component" value="Unassembled WGS sequence"/>
</dbReference>
<feature type="compositionally biased region" description="Basic and acidic residues" evidence="1">
    <location>
        <begin position="145"/>
        <end position="163"/>
    </location>
</feature>
<sequence length="226" mass="26231">MVRLKSVKDEKSQVEQQVCELQEDLESLQAQNSLFSKWMLVRNENTIAAQQDAPQYQEYPQQRDQDPLHPRQWQLRIPSCRPRRVASNLHGGRPNPPQSVRSEHDDDPHYMIPDTSTRSRPGSPRQRSSRKWQSTTRSSHRARHHNMERVKPLSPRSPHDRMQRKTSTTSLSSVCSSATSAAASSSSSDHERLRKLMSRNRELQQRLQQETMATQNLEREITNMTS</sequence>
<evidence type="ECO:0000313" key="2">
    <source>
        <dbReference type="EMBL" id="ETO84241.1"/>
    </source>
</evidence>
<feature type="compositionally biased region" description="Low complexity" evidence="1">
    <location>
        <begin position="115"/>
        <end position="126"/>
    </location>
</feature>
<proteinExistence type="predicted"/>
<feature type="compositionally biased region" description="Low complexity" evidence="1">
    <location>
        <begin position="166"/>
        <end position="187"/>
    </location>
</feature>
<reference evidence="2 3" key="1">
    <citation type="submission" date="2013-11" db="EMBL/GenBank/DDBJ databases">
        <title>The Genome Sequence of Phytophthora parasitica P1976.</title>
        <authorList>
            <consortium name="The Broad Institute Genomics Platform"/>
            <person name="Russ C."/>
            <person name="Tyler B."/>
            <person name="Panabieres F."/>
            <person name="Shan W."/>
            <person name="Tripathy S."/>
            <person name="Grunwald N."/>
            <person name="Machado M."/>
            <person name="Johnson C.S."/>
            <person name="Walker B."/>
            <person name="Young S."/>
            <person name="Zeng Q."/>
            <person name="Gargeya S."/>
            <person name="Fitzgerald M."/>
            <person name="Haas B."/>
            <person name="Abouelleil A."/>
            <person name="Allen A.W."/>
            <person name="Alvarado L."/>
            <person name="Arachchi H.M."/>
            <person name="Berlin A.M."/>
            <person name="Chapman S.B."/>
            <person name="Gainer-Dewar J."/>
            <person name="Goldberg J."/>
            <person name="Griggs A."/>
            <person name="Gujja S."/>
            <person name="Hansen M."/>
            <person name="Howarth C."/>
            <person name="Imamovic A."/>
            <person name="Ireland A."/>
            <person name="Larimer J."/>
            <person name="McCowan C."/>
            <person name="Murphy C."/>
            <person name="Pearson M."/>
            <person name="Poon T.W."/>
            <person name="Priest M."/>
            <person name="Roberts A."/>
            <person name="Saif S."/>
            <person name="Shea T."/>
            <person name="Sisk P."/>
            <person name="Sykes S."/>
            <person name="Wortman J."/>
            <person name="Nusbaum C."/>
            <person name="Birren B."/>
        </authorList>
    </citation>
    <scope>NUCLEOTIDE SEQUENCE [LARGE SCALE GENOMIC DNA]</scope>
    <source>
        <strain evidence="2 3">P1976</strain>
    </source>
</reference>
<dbReference type="EMBL" id="ANJA01000347">
    <property type="protein sequence ID" value="ETO84241.1"/>
    <property type="molecule type" value="Genomic_DNA"/>
</dbReference>